<protein>
    <submittedName>
        <fullName evidence="5">Fic family protein</fullName>
    </submittedName>
</protein>
<feature type="site" description="Important for autoinhibition of adenylyltransferase activity" evidence="3">
    <location>
        <position position="45"/>
    </location>
</feature>
<dbReference type="InterPro" id="IPR040198">
    <property type="entry name" value="Fido_containing"/>
</dbReference>
<evidence type="ECO:0000256" key="1">
    <source>
        <dbReference type="PIRSR" id="PIRSR640198-1"/>
    </source>
</evidence>
<gene>
    <name evidence="5" type="ORF">IC230_32880</name>
</gene>
<dbReference type="Pfam" id="PF02661">
    <property type="entry name" value="Fic"/>
    <property type="match status" value="1"/>
</dbReference>
<reference evidence="5" key="1">
    <citation type="submission" date="2020-09" db="EMBL/GenBank/DDBJ databases">
        <authorList>
            <person name="Kim M.K."/>
        </authorList>
    </citation>
    <scope>NUCLEOTIDE SEQUENCE</scope>
    <source>
        <strain evidence="5">BT704</strain>
    </source>
</reference>
<dbReference type="InterPro" id="IPR036597">
    <property type="entry name" value="Fido-like_dom_sf"/>
</dbReference>
<organism evidence="5 6">
    <name type="scientific">Spirosoma validum</name>
    <dbReference type="NCBI Taxonomy" id="2771355"/>
    <lineage>
        <taxon>Bacteria</taxon>
        <taxon>Pseudomonadati</taxon>
        <taxon>Bacteroidota</taxon>
        <taxon>Cytophagia</taxon>
        <taxon>Cytophagales</taxon>
        <taxon>Cytophagaceae</taxon>
        <taxon>Spirosoma</taxon>
    </lineage>
</organism>
<keyword evidence="6" id="KW-1185">Reference proteome</keyword>
<dbReference type="Proteomes" id="UP000653797">
    <property type="component" value="Unassembled WGS sequence"/>
</dbReference>
<dbReference type="GO" id="GO:0005524">
    <property type="term" value="F:ATP binding"/>
    <property type="evidence" value="ECO:0007669"/>
    <property type="project" value="UniProtKB-KW"/>
</dbReference>
<sequence>MAQITSSTAPTLPELIKQYQALITGVINFELYNQMVHTHHSTAIEGSTLTLLETQTLLEKGLTAGGKPLEHHLMVVDHQTAQQLVLDWATQHEPLNRDRLQAIAAAVMRQTGGPTNTLLGTFDSSRGQFRTVSAMAGSRMFMDAKKVPAAVDTLLKEMNTLLPAAKTVRQVYDLSFQVHFQLVSIHPFGDGNGRTSRLLMNYVQQYHGLPLSLVYAQDRTAYIAALEESRRQEVTKPMSDFMYGQLTHFLTQEIARLTKPQVPKKGDVLKNKGGLTLLF</sequence>
<comment type="caution">
    <text evidence="5">The sequence shown here is derived from an EMBL/GenBank/DDBJ whole genome shotgun (WGS) entry which is preliminary data.</text>
</comment>
<keyword evidence="2" id="KW-0067">ATP-binding</keyword>
<evidence type="ECO:0000256" key="3">
    <source>
        <dbReference type="PIRSR" id="PIRSR640198-3"/>
    </source>
</evidence>
<dbReference type="RefSeq" id="WP_191043334.1">
    <property type="nucleotide sequence ID" value="NZ_JACXAA010000029.1"/>
</dbReference>
<dbReference type="PANTHER" id="PTHR13504">
    <property type="entry name" value="FIDO DOMAIN-CONTAINING PROTEIN DDB_G0283145"/>
    <property type="match status" value="1"/>
</dbReference>
<dbReference type="AlphaFoldDB" id="A0A927B912"/>
<feature type="active site" evidence="1">
    <location>
        <position position="186"/>
    </location>
</feature>
<dbReference type="PANTHER" id="PTHR13504:SF38">
    <property type="entry name" value="FIDO DOMAIN-CONTAINING PROTEIN"/>
    <property type="match status" value="1"/>
</dbReference>
<accession>A0A927B912</accession>
<feature type="binding site" evidence="2">
    <location>
        <begin position="190"/>
        <end position="197"/>
    </location>
    <ligand>
        <name>ATP</name>
        <dbReference type="ChEBI" id="CHEBI:30616"/>
    </ligand>
</feature>
<evidence type="ECO:0000256" key="2">
    <source>
        <dbReference type="PIRSR" id="PIRSR640198-2"/>
    </source>
</evidence>
<feature type="domain" description="Fido" evidence="4">
    <location>
        <begin position="95"/>
        <end position="244"/>
    </location>
</feature>
<evidence type="ECO:0000259" key="4">
    <source>
        <dbReference type="PROSITE" id="PS51459"/>
    </source>
</evidence>
<dbReference type="EMBL" id="JACXAA010000029">
    <property type="protein sequence ID" value="MBD2757710.1"/>
    <property type="molecule type" value="Genomic_DNA"/>
</dbReference>
<dbReference type="SUPFAM" id="SSF140931">
    <property type="entry name" value="Fic-like"/>
    <property type="match status" value="1"/>
</dbReference>
<evidence type="ECO:0000313" key="5">
    <source>
        <dbReference type="EMBL" id="MBD2757710.1"/>
    </source>
</evidence>
<proteinExistence type="predicted"/>
<dbReference type="Gene3D" id="1.10.3290.10">
    <property type="entry name" value="Fido-like domain"/>
    <property type="match status" value="1"/>
</dbReference>
<evidence type="ECO:0000313" key="6">
    <source>
        <dbReference type="Proteomes" id="UP000653797"/>
    </source>
</evidence>
<dbReference type="PROSITE" id="PS51459">
    <property type="entry name" value="FIDO"/>
    <property type="match status" value="1"/>
</dbReference>
<dbReference type="InterPro" id="IPR003812">
    <property type="entry name" value="Fido"/>
</dbReference>
<name>A0A927B912_9BACT</name>
<keyword evidence="2" id="KW-0547">Nucleotide-binding</keyword>